<dbReference type="InterPro" id="IPR007627">
    <property type="entry name" value="RNA_pol_sigma70_r2"/>
</dbReference>
<gene>
    <name evidence="8" type="ORF">AKJ09_09376</name>
</gene>
<dbReference type="EMBL" id="CP012333">
    <property type="protein sequence ID" value="AKV02713.1"/>
    <property type="molecule type" value="Genomic_DNA"/>
</dbReference>
<dbReference type="InterPro" id="IPR039425">
    <property type="entry name" value="RNA_pol_sigma-70-like"/>
</dbReference>
<dbReference type="GO" id="GO:0006352">
    <property type="term" value="P:DNA-templated transcription initiation"/>
    <property type="evidence" value="ECO:0007669"/>
    <property type="project" value="InterPro"/>
</dbReference>
<reference evidence="8 9" key="1">
    <citation type="submission" date="2015-08" db="EMBL/GenBank/DDBJ databases">
        <authorList>
            <person name="Babu N.S."/>
            <person name="Beckwith C.J."/>
            <person name="Beseler K.G."/>
            <person name="Brison A."/>
            <person name="Carone J.V."/>
            <person name="Caskin T.P."/>
            <person name="Diamond M."/>
            <person name="Durham M.E."/>
            <person name="Foxe J.M."/>
            <person name="Go M."/>
            <person name="Henderson B.A."/>
            <person name="Jones I.B."/>
            <person name="McGettigan J.A."/>
            <person name="Micheletti S.J."/>
            <person name="Nasrallah M.E."/>
            <person name="Ortiz D."/>
            <person name="Piller C.R."/>
            <person name="Privatt S.R."/>
            <person name="Schneider S.L."/>
            <person name="Sharp S."/>
            <person name="Smith T.C."/>
            <person name="Stanton J.D."/>
            <person name="Ullery H.E."/>
            <person name="Wilson R.J."/>
            <person name="Serrano M.G."/>
            <person name="Buck G."/>
            <person name="Lee V."/>
            <person name="Wang Y."/>
            <person name="Carvalho R."/>
            <person name="Voegtly L."/>
            <person name="Shi R."/>
            <person name="Duckworth R."/>
            <person name="Johnson A."/>
            <person name="Loviza R."/>
            <person name="Walstead R."/>
            <person name="Shah Z."/>
            <person name="Kiflezghi M."/>
            <person name="Wade K."/>
            <person name="Ball S.L."/>
            <person name="Bradley K.W."/>
            <person name="Asai D.J."/>
            <person name="Bowman C.A."/>
            <person name="Russell D.A."/>
            <person name="Pope W.H."/>
            <person name="Jacobs-Sera D."/>
            <person name="Hendrix R.W."/>
            <person name="Hatfull G.F."/>
        </authorList>
    </citation>
    <scope>NUCLEOTIDE SEQUENCE [LARGE SCALE GENOMIC DNA]</scope>
    <source>
        <strain evidence="8 9">DSM 27648</strain>
    </source>
</reference>
<keyword evidence="1" id="KW-0805">Transcription regulation</keyword>
<dbReference type="RefSeq" id="WP_146653589.1">
    <property type="nucleotide sequence ID" value="NZ_CP012333.1"/>
</dbReference>
<dbReference type="KEGG" id="llu:AKJ09_09376"/>
<dbReference type="PANTHER" id="PTHR43133">
    <property type="entry name" value="RNA POLYMERASE ECF-TYPE SIGMA FACTO"/>
    <property type="match status" value="1"/>
</dbReference>
<feature type="compositionally biased region" description="Pro residues" evidence="5">
    <location>
        <begin position="320"/>
        <end position="332"/>
    </location>
</feature>
<keyword evidence="6" id="KW-1133">Transmembrane helix</keyword>
<dbReference type="Gene3D" id="1.10.1740.10">
    <property type="match status" value="1"/>
</dbReference>
<feature type="compositionally biased region" description="Low complexity" evidence="5">
    <location>
        <begin position="1"/>
        <end position="15"/>
    </location>
</feature>
<evidence type="ECO:0000256" key="6">
    <source>
        <dbReference type="SAM" id="Phobius"/>
    </source>
</evidence>
<dbReference type="Pfam" id="PF04542">
    <property type="entry name" value="Sigma70_r2"/>
    <property type="match status" value="1"/>
</dbReference>
<evidence type="ECO:0000256" key="1">
    <source>
        <dbReference type="ARBA" id="ARBA00023015"/>
    </source>
</evidence>
<evidence type="ECO:0000256" key="4">
    <source>
        <dbReference type="ARBA" id="ARBA00023163"/>
    </source>
</evidence>
<dbReference type="OrthoDB" id="5243336at2"/>
<keyword evidence="3" id="KW-0238">DNA-binding</keyword>
<proteinExistence type="predicted"/>
<feature type="region of interest" description="Disordered" evidence="5">
    <location>
        <begin position="1"/>
        <end position="21"/>
    </location>
</feature>
<dbReference type="STRING" id="1391654.AKJ09_09376"/>
<keyword evidence="2" id="KW-0731">Sigma factor</keyword>
<evidence type="ECO:0000256" key="5">
    <source>
        <dbReference type="SAM" id="MobiDB-lite"/>
    </source>
</evidence>
<sequence length="396" mass="41795">MASSSSSSSPSSSSSAERAAVGPELRAALVAMVRKRVPESDVEDIVQSALAEAFESPHAPKEPDALRRWIFGVAKNKVVDFHRRAGRETFELPDVPDAPAPHTEADLLRWAKRHLPEGDEARTTLDWMLREGDGEKLESIAASEKLPAPRVRQRVSRLRRHLKTHWAREVALLAALGVVITAIVIWVVRRPSEEPIAPNIHPEPSAEPMKMAGELRRSALATCDSATDDGGWKACLEGLDRAKALDPAGDNTPAVQTARRSAEEHLAPRRGPTKDDNITPPPVPTSKFDPLDSKSGPVFSKKATPAPSAIPTPTGMPKAAPKPTPTEPPPMPQKKSSIDSMTPPGLESVTGSGSGGGSGVGVGSKASSAKMAGSKSVAKPAPKKGGSKADYGGSSL</sequence>
<feature type="compositionally biased region" description="Low complexity" evidence="5">
    <location>
        <begin position="363"/>
        <end position="380"/>
    </location>
</feature>
<name>A0A0K1QAG6_9BACT</name>
<feature type="transmembrane region" description="Helical" evidence="6">
    <location>
        <begin position="166"/>
        <end position="188"/>
    </location>
</feature>
<evidence type="ECO:0000256" key="3">
    <source>
        <dbReference type="ARBA" id="ARBA00023125"/>
    </source>
</evidence>
<dbReference type="SUPFAM" id="SSF88946">
    <property type="entry name" value="Sigma2 domain of RNA polymerase sigma factors"/>
    <property type="match status" value="1"/>
</dbReference>
<evidence type="ECO:0000313" key="8">
    <source>
        <dbReference type="EMBL" id="AKV02713.1"/>
    </source>
</evidence>
<organism evidence="8 9">
    <name type="scientific">Labilithrix luteola</name>
    <dbReference type="NCBI Taxonomy" id="1391654"/>
    <lineage>
        <taxon>Bacteria</taxon>
        <taxon>Pseudomonadati</taxon>
        <taxon>Myxococcota</taxon>
        <taxon>Polyangia</taxon>
        <taxon>Polyangiales</taxon>
        <taxon>Labilitrichaceae</taxon>
        <taxon>Labilithrix</taxon>
    </lineage>
</organism>
<accession>A0A0K1QAG6</accession>
<keyword evidence="6" id="KW-0472">Membrane</keyword>
<feature type="compositionally biased region" description="Gly residues" evidence="5">
    <location>
        <begin position="352"/>
        <end position="362"/>
    </location>
</feature>
<evidence type="ECO:0000256" key="2">
    <source>
        <dbReference type="ARBA" id="ARBA00023082"/>
    </source>
</evidence>
<dbReference type="InterPro" id="IPR013325">
    <property type="entry name" value="RNA_pol_sigma_r2"/>
</dbReference>
<dbReference type="AlphaFoldDB" id="A0A0K1QAG6"/>
<dbReference type="Proteomes" id="UP000064967">
    <property type="component" value="Chromosome"/>
</dbReference>
<dbReference type="GO" id="GO:0003677">
    <property type="term" value="F:DNA binding"/>
    <property type="evidence" value="ECO:0007669"/>
    <property type="project" value="UniProtKB-KW"/>
</dbReference>
<evidence type="ECO:0000259" key="7">
    <source>
        <dbReference type="Pfam" id="PF04542"/>
    </source>
</evidence>
<feature type="compositionally biased region" description="Low complexity" evidence="5">
    <location>
        <begin position="303"/>
        <end position="319"/>
    </location>
</feature>
<dbReference type="PANTHER" id="PTHR43133:SF8">
    <property type="entry name" value="RNA POLYMERASE SIGMA FACTOR HI_1459-RELATED"/>
    <property type="match status" value="1"/>
</dbReference>
<evidence type="ECO:0000313" key="9">
    <source>
        <dbReference type="Proteomes" id="UP000064967"/>
    </source>
</evidence>
<keyword evidence="4" id="KW-0804">Transcription</keyword>
<feature type="region of interest" description="Disordered" evidence="5">
    <location>
        <begin position="244"/>
        <end position="396"/>
    </location>
</feature>
<dbReference type="GO" id="GO:0016987">
    <property type="term" value="F:sigma factor activity"/>
    <property type="evidence" value="ECO:0007669"/>
    <property type="project" value="UniProtKB-KW"/>
</dbReference>
<feature type="compositionally biased region" description="Basic and acidic residues" evidence="5">
    <location>
        <begin position="260"/>
        <end position="277"/>
    </location>
</feature>
<keyword evidence="9" id="KW-1185">Reference proteome</keyword>
<feature type="domain" description="RNA polymerase sigma-70 region 2" evidence="7">
    <location>
        <begin position="27"/>
        <end position="87"/>
    </location>
</feature>
<protein>
    <recommendedName>
        <fullName evidence="7">RNA polymerase sigma-70 region 2 domain-containing protein</fullName>
    </recommendedName>
</protein>
<keyword evidence="6" id="KW-0812">Transmembrane</keyword>